<dbReference type="PANTHER" id="PTHR12708:SF0">
    <property type="entry name" value="DNA POLYMERASE EPSILON SUBUNIT 2"/>
    <property type="match status" value="1"/>
</dbReference>
<proteinExistence type="predicted"/>
<feature type="non-terminal residue" evidence="1">
    <location>
        <position position="314"/>
    </location>
</feature>
<evidence type="ECO:0000313" key="2">
    <source>
        <dbReference type="Proteomes" id="UP000253551"/>
    </source>
</evidence>
<dbReference type="EMBL" id="PJQM01006541">
    <property type="protein sequence ID" value="RCH79500.1"/>
    <property type="molecule type" value="Genomic_DNA"/>
</dbReference>
<keyword evidence="2" id="KW-1185">Reference proteome</keyword>
<dbReference type="GO" id="GO:0003887">
    <property type="term" value="F:DNA-directed DNA polymerase activity"/>
    <property type="evidence" value="ECO:0007669"/>
    <property type="project" value="UniProtKB-KW"/>
</dbReference>
<dbReference type="OrthoDB" id="10254730at2759"/>
<dbReference type="STRING" id="4846.A0A367IP73"/>
<keyword evidence="1" id="KW-0808">Transferase</keyword>
<dbReference type="GO" id="GO:0003677">
    <property type="term" value="F:DNA binding"/>
    <property type="evidence" value="ECO:0007669"/>
    <property type="project" value="InterPro"/>
</dbReference>
<dbReference type="GO" id="GO:0042276">
    <property type="term" value="P:error-prone translesion synthesis"/>
    <property type="evidence" value="ECO:0007669"/>
    <property type="project" value="TreeGrafter"/>
</dbReference>
<comment type="caution">
    <text evidence="1">The sequence shown here is derived from an EMBL/GenBank/DDBJ whole genome shotgun (WGS) entry which is preliminary data.</text>
</comment>
<keyword evidence="1" id="KW-0239">DNA-directed DNA polymerase</keyword>
<dbReference type="GO" id="GO:0008622">
    <property type="term" value="C:epsilon DNA polymerase complex"/>
    <property type="evidence" value="ECO:0007669"/>
    <property type="project" value="InterPro"/>
</dbReference>
<keyword evidence="1" id="KW-0548">Nucleotidyltransferase</keyword>
<dbReference type="AlphaFoldDB" id="A0A367IP73"/>
<dbReference type="GO" id="GO:0006261">
    <property type="term" value="P:DNA-templated DNA replication"/>
    <property type="evidence" value="ECO:0007669"/>
    <property type="project" value="InterPro"/>
</dbReference>
<accession>A0A367IP73</accession>
<dbReference type="PANTHER" id="PTHR12708">
    <property type="entry name" value="DNA POLYMERASE EPSILON SUBUNIT B"/>
    <property type="match status" value="1"/>
</dbReference>
<protein>
    <submittedName>
        <fullName evidence="1">DNA-directed DNA polymerase epsilon, subunit B</fullName>
    </submittedName>
</protein>
<name>A0A367IP73_RHIST</name>
<organism evidence="1 2">
    <name type="scientific">Rhizopus stolonifer</name>
    <name type="common">Rhizopus nigricans</name>
    <dbReference type="NCBI Taxonomy" id="4846"/>
    <lineage>
        <taxon>Eukaryota</taxon>
        <taxon>Fungi</taxon>
        <taxon>Fungi incertae sedis</taxon>
        <taxon>Mucoromycota</taxon>
        <taxon>Mucoromycotina</taxon>
        <taxon>Mucoromycetes</taxon>
        <taxon>Mucorales</taxon>
        <taxon>Mucorineae</taxon>
        <taxon>Rhizopodaceae</taxon>
        <taxon>Rhizopus</taxon>
    </lineage>
</organism>
<gene>
    <name evidence="1" type="primary">DPB2</name>
    <name evidence="1" type="ORF">CU098_002385</name>
</gene>
<sequence>MDNTLKLKIRRTIYNTFTKKYGLHLQSNAAEFLQQTLANEGDLSGTLEMIVKTYKKRNTGEKSIIVDEATIKEVITSMKTSALMARSLTPFQREENSDGDISDSMDNMMIRDSSTISLPTSMSSQTLEETVNVEQHFHVVDAFQLPKLEYDDFTRTFNQSKTHSSLLASPQETANAIKVRYAITKQRILRNEAFGPSSLSTGDSSAHIKITSIKNLAGEDGKQFTLFGMLERLADGKLHLEDMDAVIELDISQSTYDYGLFTSGMLVIVEGIFGKDHIFHVSEINLPPAEARNMTDAVVNDVDFFGLPKSLVDE</sequence>
<reference evidence="1 2" key="1">
    <citation type="journal article" date="2018" name="G3 (Bethesda)">
        <title>Phylogenetic and Phylogenomic Definition of Rhizopus Species.</title>
        <authorList>
            <person name="Gryganskyi A.P."/>
            <person name="Golan J."/>
            <person name="Dolatabadi S."/>
            <person name="Mondo S."/>
            <person name="Robb S."/>
            <person name="Idnurm A."/>
            <person name="Muszewska A."/>
            <person name="Steczkiewicz K."/>
            <person name="Masonjones S."/>
            <person name="Liao H.L."/>
            <person name="Gajdeczka M.T."/>
            <person name="Anike F."/>
            <person name="Vuek A."/>
            <person name="Anishchenko I.M."/>
            <person name="Voigt K."/>
            <person name="de Hoog G.S."/>
            <person name="Smith M.E."/>
            <person name="Heitman J."/>
            <person name="Vilgalys R."/>
            <person name="Stajich J.E."/>
        </authorList>
    </citation>
    <scope>NUCLEOTIDE SEQUENCE [LARGE SCALE GENOMIC DNA]</scope>
    <source>
        <strain evidence="1 2">LSU 92-RS-03</strain>
    </source>
</reference>
<dbReference type="Proteomes" id="UP000253551">
    <property type="component" value="Unassembled WGS sequence"/>
</dbReference>
<dbReference type="InterPro" id="IPR016266">
    <property type="entry name" value="POLE2"/>
</dbReference>
<evidence type="ECO:0000313" key="1">
    <source>
        <dbReference type="EMBL" id="RCH79500.1"/>
    </source>
</evidence>